<comment type="similarity">
    <text evidence="2">Belongs to the binding-protein-dependent transport system permease family. FecCD subfamily.</text>
</comment>
<accession>A0A9X2MV41</accession>
<feature type="transmembrane region" description="Helical" evidence="8">
    <location>
        <begin position="242"/>
        <end position="268"/>
    </location>
</feature>
<dbReference type="GO" id="GO:0022857">
    <property type="term" value="F:transmembrane transporter activity"/>
    <property type="evidence" value="ECO:0007669"/>
    <property type="project" value="InterPro"/>
</dbReference>
<evidence type="ECO:0000256" key="3">
    <source>
        <dbReference type="ARBA" id="ARBA00022448"/>
    </source>
</evidence>
<dbReference type="RefSeq" id="WP_257449867.1">
    <property type="nucleotide sequence ID" value="NZ_JANIPJ010000017.1"/>
</dbReference>
<gene>
    <name evidence="9" type="ORF">NQZ67_21360</name>
</gene>
<feature type="transmembrane region" description="Helical" evidence="8">
    <location>
        <begin position="152"/>
        <end position="171"/>
    </location>
</feature>
<dbReference type="Pfam" id="PF01032">
    <property type="entry name" value="FecCD"/>
    <property type="match status" value="1"/>
</dbReference>
<dbReference type="GO" id="GO:0033214">
    <property type="term" value="P:siderophore-iron import into cell"/>
    <property type="evidence" value="ECO:0007669"/>
    <property type="project" value="TreeGrafter"/>
</dbReference>
<evidence type="ECO:0000256" key="8">
    <source>
        <dbReference type="SAM" id="Phobius"/>
    </source>
</evidence>
<keyword evidence="5 8" id="KW-0812">Transmembrane</keyword>
<evidence type="ECO:0000256" key="4">
    <source>
        <dbReference type="ARBA" id="ARBA00022475"/>
    </source>
</evidence>
<comment type="subcellular location">
    <subcellularLocation>
        <location evidence="1">Cell membrane</location>
        <topology evidence="1">Multi-pass membrane protein</topology>
    </subcellularLocation>
</comment>
<keyword evidence="7 8" id="KW-0472">Membrane</keyword>
<keyword evidence="4" id="KW-1003">Cell membrane</keyword>
<reference evidence="9" key="1">
    <citation type="submission" date="2022-08" db="EMBL/GenBank/DDBJ databases">
        <title>The genomic sequence of strain Paenibacillus sp. SCIV0701.</title>
        <authorList>
            <person name="Zhao H."/>
        </authorList>
    </citation>
    <scope>NUCLEOTIDE SEQUENCE</scope>
    <source>
        <strain evidence="9">SCIV0701</strain>
    </source>
</reference>
<feature type="transmembrane region" description="Helical" evidence="8">
    <location>
        <begin position="91"/>
        <end position="112"/>
    </location>
</feature>
<dbReference type="GO" id="GO:0005886">
    <property type="term" value="C:plasma membrane"/>
    <property type="evidence" value="ECO:0007669"/>
    <property type="project" value="UniProtKB-SubCell"/>
</dbReference>
<dbReference type="EMBL" id="JANIPJ010000017">
    <property type="protein sequence ID" value="MCR2806433.1"/>
    <property type="molecule type" value="Genomic_DNA"/>
</dbReference>
<dbReference type="SUPFAM" id="SSF81345">
    <property type="entry name" value="ABC transporter involved in vitamin B12 uptake, BtuC"/>
    <property type="match status" value="1"/>
</dbReference>
<dbReference type="CDD" id="cd06550">
    <property type="entry name" value="TM_ABC_iron-siderophores_like"/>
    <property type="match status" value="1"/>
</dbReference>
<organism evidence="9 10">
    <name type="scientific">Paenibacillus soyae</name>
    <dbReference type="NCBI Taxonomy" id="2969249"/>
    <lineage>
        <taxon>Bacteria</taxon>
        <taxon>Bacillati</taxon>
        <taxon>Bacillota</taxon>
        <taxon>Bacilli</taxon>
        <taxon>Bacillales</taxon>
        <taxon>Paenibacillaceae</taxon>
        <taxon>Paenibacillus</taxon>
    </lineage>
</organism>
<evidence type="ECO:0000256" key="1">
    <source>
        <dbReference type="ARBA" id="ARBA00004651"/>
    </source>
</evidence>
<feature type="transmembrane region" description="Helical" evidence="8">
    <location>
        <begin position="309"/>
        <end position="329"/>
    </location>
</feature>
<dbReference type="PANTHER" id="PTHR30472:SF69">
    <property type="entry name" value="HEME-IRON TRANSPORT SYSTEM PERMEASE PROTEIN ISDF-RELATED"/>
    <property type="match status" value="1"/>
</dbReference>
<dbReference type="Proteomes" id="UP001141950">
    <property type="component" value="Unassembled WGS sequence"/>
</dbReference>
<name>A0A9X2MV41_9BACL</name>
<dbReference type="PANTHER" id="PTHR30472">
    <property type="entry name" value="FERRIC ENTEROBACTIN TRANSPORT SYSTEM PERMEASE PROTEIN"/>
    <property type="match status" value="1"/>
</dbReference>
<feature type="transmembrane region" description="Helical" evidence="8">
    <location>
        <begin position="118"/>
        <end position="140"/>
    </location>
</feature>
<evidence type="ECO:0000256" key="2">
    <source>
        <dbReference type="ARBA" id="ARBA00007935"/>
    </source>
</evidence>
<dbReference type="InterPro" id="IPR000522">
    <property type="entry name" value="ABC_transptr_permease_BtuC"/>
</dbReference>
<keyword evidence="10" id="KW-1185">Reference proteome</keyword>
<feature type="transmembrane region" description="Helical" evidence="8">
    <location>
        <begin position="197"/>
        <end position="214"/>
    </location>
</feature>
<feature type="transmembrane region" description="Helical" evidence="8">
    <location>
        <begin position="280"/>
        <end position="297"/>
    </location>
</feature>
<comment type="caution">
    <text evidence="9">The sequence shown here is derived from an EMBL/GenBank/DDBJ whole genome shotgun (WGS) entry which is preliminary data.</text>
</comment>
<keyword evidence="3" id="KW-0813">Transport</keyword>
<evidence type="ECO:0000256" key="6">
    <source>
        <dbReference type="ARBA" id="ARBA00022989"/>
    </source>
</evidence>
<dbReference type="Gene3D" id="1.10.3470.10">
    <property type="entry name" value="ABC transporter involved in vitamin B12 uptake, BtuC"/>
    <property type="match status" value="1"/>
</dbReference>
<evidence type="ECO:0000313" key="10">
    <source>
        <dbReference type="Proteomes" id="UP001141950"/>
    </source>
</evidence>
<evidence type="ECO:0000256" key="5">
    <source>
        <dbReference type="ARBA" id="ARBA00022692"/>
    </source>
</evidence>
<dbReference type="InterPro" id="IPR037294">
    <property type="entry name" value="ABC_BtuC-like"/>
</dbReference>
<proteinExistence type="inferred from homology"/>
<sequence length="331" mass="35420">MTQARKQKMIVLALIALITAISFIALGISNATVPFGRILPVLFGDHSPKEKLVIWDFRLPRIVITVLAGMALALAGSILQSITRNDLADPGIIGINSGAGVAVAVFFLYFPIDPDNFAYLLPIVAFAGALLTSALIYLFAFRKSEGLNPIRLVLVGVGFSLALSGLMIVIISSTEPEKVEFIARWIAGNIWGTDWPFIWALLPWLLILIPFSLYKASRLNLLALSEPVSIGVGLPVERERIIMLLTSVALAASAVSVAGSIAFVGLMAPHIAKSMVGPRNQMFIPIAVLMGGLLLLIADTIGSHLASEIIPAGIIVSLIGVPYFAYLLLKK</sequence>
<dbReference type="AlphaFoldDB" id="A0A9X2MV41"/>
<keyword evidence="6 8" id="KW-1133">Transmembrane helix</keyword>
<dbReference type="FunFam" id="1.10.3470.10:FF:000001">
    <property type="entry name" value="Vitamin B12 ABC transporter permease BtuC"/>
    <property type="match status" value="1"/>
</dbReference>
<feature type="transmembrane region" description="Helical" evidence="8">
    <location>
        <begin position="59"/>
        <end position="79"/>
    </location>
</feature>
<protein>
    <submittedName>
        <fullName evidence="9">Iron ABC transporter permease</fullName>
    </submittedName>
</protein>
<evidence type="ECO:0000256" key="7">
    <source>
        <dbReference type="ARBA" id="ARBA00023136"/>
    </source>
</evidence>
<evidence type="ECO:0000313" key="9">
    <source>
        <dbReference type="EMBL" id="MCR2806433.1"/>
    </source>
</evidence>